<geneLocation type="plasmid" evidence="3 4">
    <name>p1</name>
</geneLocation>
<dbReference type="InterPro" id="IPR037972">
    <property type="entry name" value="RepB_N"/>
</dbReference>
<keyword evidence="3" id="KW-0614">Plasmid</keyword>
<keyword evidence="4" id="KW-1185">Reference proteome</keyword>
<dbReference type="Gene3D" id="3.90.1530.30">
    <property type="match status" value="1"/>
</dbReference>
<dbReference type="InterPro" id="IPR036086">
    <property type="entry name" value="ParB/Sulfiredoxin_sf"/>
</dbReference>
<dbReference type="Proteomes" id="UP000596351">
    <property type="component" value="Plasmid p1"/>
</dbReference>
<sequence length="325" mass="36036">MARKDIFANITSTEGPRVERRATPGYANKGASRSMISSLSELAEKAAMVDQTLSGEVVVELDPVLVDDSFVSDRMGEDEVAFQELVEAIRERGQNTPVLVRPHPDAKDRYQIVFGHRRVRAARLLNRPVKAVVKTVSDTDHVIAQGQENSARENLSFIERASFAHHLQEIGHDRRTIQLALSVDGALLTRMLSVTSRVPLEVIQAIGSAKGIGRDRWLDLAQTVERPDLRRVAQASVVGEGFADLPSEARFERLVQDLRNARKPEKKTRPTGNWQSGDAAVSAEFKGAGKSYSISLKSREAVSFGRFITENLERLHAEFRAQSKS</sequence>
<dbReference type="InterPro" id="IPR050336">
    <property type="entry name" value="Chromosome_partition/occlusion"/>
</dbReference>
<dbReference type="Gene3D" id="1.10.10.2830">
    <property type="match status" value="1"/>
</dbReference>
<dbReference type="InterPro" id="IPR011111">
    <property type="entry name" value="Plasmid_RepB"/>
</dbReference>
<dbReference type="PANTHER" id="PTHR33375">
    <property type="entry name" value="CHROMOSOME-PARTITIONING PROTEIN PARB-RELATED"/>
    <property type="match status" value="1"/>
</dbReference>
<dbReference type="Pfam" id="PF07506">
    <property type="entry name" value="RepB"/>
    <property type="match status" value="1"/>
</dbReference>
<dbReference type="RefSeq" id="WP_203020768.1">
    <property type="nucleotide sequence ID" value="NZ_CP032406.1"/>
</dbReference>
<dbReference type="InterPro" id="IPR004437">
    <property type="entry name" value="ParB/RepB/Spo0J"/>
</dbReference>
<organism evidence="3 4">
    <name type="scientific">Rhizobium rosettiformans</name>
    <dbReference type="NCBI Taxonomy" id="1368430"/>
    <lineage>
        <taxon>Bacteria</taxon>
        <taxon>Pseudomonadati</taxon>
        <taxon>Pseudomonadota</taxon>
        <taxon>Alphaproteobacteria</taxon>
        <taxon>Hyphomicrobiales</taxon>
        <taxon>Rhizobiaceae</taxon>
        <taxon>Rhizobium/Agrobacterium group</taxon>
        <taxon>Rhizobium</taxon>
    </lineage>
</organism>
<gene>
    <name evidence="3" type="primary">repB</name>
    <name evidence="3" type="ORF">D4A92_22420</name>
</gene>
<dbReference type="SUPFAM" id="SSF109709">
    <property type="entry name" value="KorB DNA-binding domain-like"/>
    <property type="match status" value="1"/>
</dbReference>
<name>A0ABX7F3D6_9HYPH</name>
<evidence type="ECO:0000313" key="4">
    <source>
        <dbReference type="Proteomes" id="UP000596351"/>
    </source>
</evidence>
<dbReference type="InterPro" id="IPR003115">
    <property type="entry name" value="ParB_N"/>
</dbReference>
<proteinExistence type="inferred from homology"/>
<dbReference type="Pfam" id="PF02195">
    <property type="entry name" value="ParB_N"/>
    <property type="match status" value="1"/>
</dbReference>
<evidence type="ECO:0000313" key="3">
    <source>
        <dbReference type="EMBL" id="QRF54286.1"/>
    </source>
</evidence>
<dbReference type="NCBIfam" id="TIGR03454">
    <property type="entry name" value="partition_RepB"/>
    <property type="match status" value="1"/>
</dbReference>
<accession>A0ABX7F3D6</accession>
<dbReference type="PANTHER" id="PTHR33375:SF1">
    <property type="entry name" value="CHROMOSOME-PARTITIONING PROTEIN PARB-RELATED"/>
    <property type="match status" value="1"/>
</dbReference>
<feature type="domain" description="ParB-like N-terminal" evidence="2">
    <location>
        <begin position="59"/>
        <end position="150"/>
    </location>
</feature>
<dbReference type="NCBIfam" id="TIGR00180">
    <property type="entry name" value="parB_part"/>
    <property type="match status" value="1"/>
</dbReference>
<dbReference type="SUPFAM" id="SSF110849">
    <property type="entry name" value="ParB/Sulfiredoxin"/>
    <property type="match status" value="1"/>
</dbReference>
<evidence type="ECO:0000256" key="1">
    <source>
        <dbReference type="ARBA" id="ARBA00006295"/>
    </source>
</evidence>
<comment type="similarity">
    <text evidence="1">Belongs to the ParB family.</text>
</comment>
<dbReference type="CDD" id="cd16405">
    <property type="entry name" value="RepB_like_N"/>
    <property type="match status" value="1"/>
</dbReference>
<dbReference type="EMBL" id="CP032406">
    <property type="protein sequence ID" value="QRF54286.1"/>
    <property type="molecule type" value="Genomic_DNA"/>
</dbReference>
<dbReference type="InterPro" id="IPR017819">
    <property type="entry name" value="Plasmid_partition_RepB"/>
</dbReference>
<reference evidence="3 4" key="1">
    <citation type="submission" date="2018-09" db="EMBL/GenBank/DDBJ databases">
        <title>Rhizobium sp. MAE2-X.</title>
        <authorList>
            <person name="Lee Y."/>
            <person name="Jeon C.O."/>
        </authorList>
    </citation>
    <scope>NUCLEOTIDE SEQUENCE [LARGE SCALE GENOMIC DNA]</scope>
    <source>
        <strain evidence="3 4">MAE2-X</strain>
        <plasmid evidence="3 4">p1</plasmid>
    </source>
</reference>
<evidence type="ECO:0000259" key="2">
    <source>
        <dbReference type="SMART" id="SM00470"/>
    </source>
</evidence>
<protein>
    <submittedName>
        <fullName evidence="3">Plasmid partitioning protein RepB</fullName>
    </submittedName>
</protein>
<dbReference type="SMART" id="SM00470">
    <property type="entry name" value="ParB"/>
    <property type="match status" value="1"/>
</dbReference>